<dbReference type="InterPro" id="IPR007973">
    <property type="entry name" value="Pilus_assembly_TraE"/>
</dbReference>
<evidence type="ECO:0008006" key="3">
    <source>
        <dbReference type="Google" id="ProtNLM"/>
    </source>
</evidence>
<protein>
    <recommendedName>
        <fullName evidence="3">Type IV conjugative transfer system protein TraE</fullName>
    </recommendedName>
</protein>
<feature type="transmembrane region" description="Helical" evidence="1">
    <location>
        <begin position="23"/>
        <end position="43"/>
    </location>
</feature>
<reference evidence="2" key="1">
    <citation type="submission" date="2018-06" db="EMBL/GenBank/DDBJ databases">
        <authorList>
            <person name="Zhirakovskaya E."/>
        </authorList>
    </citation>
    <scope>NUCLEOTIDE SEQUENCE</scope>
</reference>
<accession>A0A3B0Z5Y8</accession>
<organism evidence="2">
    <name type="scientific">hydrothermal vent metagenome</name>
    <dbReference type="NCBI Taxonomy" id="652676"/>
    <lineage>
        <taxon>unclassified sequences</taxon>
        <taxon>metagenomes</taxon>
        <taxon>ecological metagenomes</taxon>
    </lineage>
</organism>
<evidence type="ECO:0000256" key="1">
    <source>
        <dbReference type="SAM" id="Phobius"/>
    </source>
</evidence>
<dbReference type="AlphaFoldDB" id="A0A3B0Z5Y8"/>
<sequence>MDIKRATARIEAARREARRNRNWAGSLMMTNLLMLLALVLVLGKQQTILTNINDGKSYAIGGQHASNEYIRDMASQFVAITVNVHPKNVERQNEKFLKYTDPEIFGELKNQLSLEAMKIKKESISQTFYEQSVDIDPKSKNRVVVTGIRKIFYGKKLVSDIQTRYRINFKIRNGRLWISKFSELKKAEKPFVGASK</sequence>
<evidence type="ECO:0000313" key="2">
    <source>
        <dbReference type="EMBL" id="VAW82972.1"/>
    </source>
</evidence>
<keyword evidence="1" id="KW-0812">Transmembrane</keyword>
<dbReference type="EMBL" id="UOFL01000257">
    <property type="protein sequence ID" value="VAW82972.1"/>
    <property type="molecule type" value="Genomic_DNA"/>
</dbReference>
<proteinExistence type="predicted"/>
<name>A0A3B0Z5Y8_9ZZZZ</name>
<gene>
    <name evidence="2" type="ORF">MNBD_GAMMA12-3098</name>
</gene>
<keyword evidence="1" id="KW-0472">Membrane</keyword>
<keyword evidence="1" id="KW-1133">Transmembrane helix</keyword>
<dbReference type="Pfam" id="PF05309">
    <property type="entry name" value="TraE"/>
    <property type="match status" value="1"/>
</dbReference>